<dbReference type="InterPro" id="IPR050107">
    <property type="entry name" value="ABC_carbohydrate_import_ATPase"/>
</dbReference>
<evidence type="ECO:0000313" key="11">
    <source>
        <dbReference type="Proteomes" id="UP001461341"/>
    </source>
</evidence>
<name>A0ABZ2YDL6_9BACT</name>
<keyword evidence="11" id="KW-1185">Reference proteome</keyword>
<keyword evidence="2" id="KW-1003">Cell membrane</keyword>
<dbReference type="InterPro" id="IPR017871">
    <property type="entry name" value="ABC_transporter-like_CS"/>
</dbReference>
<evidence type="ECO:0000259" key="9">
    <source>
        <dbReference type="PROSITE" id="PS50893"/>
    </source>
</evidence>
<keyword evidence="5" id="KW-0547">Nucleotide-binding</keyword>
<keyword evidence="6 10" id="KW-0067">ATP-binding</keyword>
<evidence type="ECO:0000256" key="4">
    <source>
        <dbReference type="ARBA" id="ARBA00022737"/>
    </source>
</evidence>
<dbReference type="InterPro" id="IPR003439">
    <property type="entry name" value="ABC_transporter-like_ATP-bd"/>
</dbReference>
<dbReference type="CDD" id="cd03215">
    <property type="entry name" value="ABC_Carb_Monos_II"/>
    <property type="match status" value="1"/>
</dbReference>
<keyword evidence="4" id="KW-0677">Repeat</keyword>
<dbReference type="InterPro" id="IPR027417">
    <property type="entry name" value="P-loop_NTPase"/>
</dbReference>
<dbReference type="SUPFAM" id="SSF52540">
    <property type="entry name" value="P-loop containing nucleoside triphosphate hydrolases"/>
    <property type="match status" value="2"/>
</dbReference>
<dbReference type="PROSITE" id="PS00211">
    <property type="entry name" value="ABC_TRANSPORTER_1"/>
    <property type="match status" value="1"/>
</dbReference>
<keyword evidence="7" id="KW-1278">Translocase</keyword>
<dbReference type="RefSeq" id="WP_369017962.1">
    <property type="nucleotide sequence ID" value="NZ_CP121689.1"/>
</dbReference>
<dbReference type="Proteomes" id="UP001461341">
    <property type="component" value="Chromosome"/>
</dbReference>
<dbReference type="CDD" id="cd03216">
    <property type="entry name" value="ABC_Carb_Monos_I"/>
    <property type="match status" value="1"/>
</dbReference>
<evidence type="ECO:0000256" key="8">
    <source>
        <dbReference type="ARBA" id="ARBA00023136"/>
    </source>
</evidence>
<sequence length="478" mass="53376">MDLYPGEIHCLVGENGAGKSTLIKILSGFLKPDKGEINVRGQRFHFLTPHLAQLLGIQTIYQENILVPQISVAENIFAGREIVSKWGIINHRETLVRARSLVASLGVNLPVEERVENLSVAEQQLVKIARAIALEPRVLILDEPTAVFNINETRMVLNLVKNLAQKGIGIIYISHRLEEILEIAHRITVLRDGFRVACHNHREERVDLVTLTREMAGKSVNVFKRKKHRPSGDVVLEVKDLRLTPASPPVSFSLHRGEILGVAGLVGSGRTELFQALFGFRKRYSGEIWIKGTRAEIHSPRDAVRCGLGYITEDRQRTGLALGLSVTKNATIPSLDDHFRGFFISLPRERGIVEEYVRSLEVKTPSLEQEVRFLSGGNQQKVILARWLLKDVEIIIFDEPTIGIDVNAKGEIHRLIADLAQRGKSIIVISSENPELVALCDRILVIRQGKIVRELSAEEMNEENIISSAFGVTASERA</sequence>
<dbReference type="PROSITE" id="PS50893">
    <property type="entry name" value="ABC_TRANSPORTER_2"/>
    <property type="match status" value="2"/>
</dbReference>
<evidence type="ECO:0000256" key="3">
    <source>
        <dbReference type="ARBA" id="ARBA00022597"/>
    </source>
</evidence>
<dbReference type="PANTHER" id="PTHR43790">
    <property type="entry name" value="CARBOHYDRATE TRANSPORT ATP-BINDING PROTEIN MG119-RELATED"/>
    <property type="match status" value="1"/>
</dbReference>
<evidence type="ECO:0000256" key="1">
    <source>
        <dbReference type="ARBA" id="ARBA00022448"/>
    </source>
</evidence>
<dbReference type="Pfam" id="PF00005">
    <property type="entry name" value="ABC_tran"/>
    <property type="match status" value="2"/>
</dbReference>
<evidence type="ECO:0000256" key="2">
    <source>
        <dbReference type="ARBA" id="ARBA00022475"/>
    </source>
</evidence>
<feature type="domain" description="ABC transporter" evidence="9">
    <location>
        <begin position="217"/>
        <end position="473"/>
    </location>
</feature>
<evidence type="ECO:0000256" key="5">
    <source>
        <dbReference type="ARBA" id="ARBA00022741"/>
    </source>
</evidence>
<keyword evidence="1" id="KW-0813">Transport</keyword>
<dbReference type="PANTHER" id="PTHR43790:SF3">
    <property type="entry name" value="D-ALLOSE IMPORT ATP-BINDING PROTEIN ALSA-RELATED"/>
    <property type="match status" value="1"/>
</dbReference>
<keyword evidence="8" id="KW-0472">Membrane</keyword>
<keyword evidence="3" id="KW-0762">Sugar transport</keyword>
<feature type="domain" description="ABC transporter" evidence="9">
    <location>
        <begin position="1"/>
        <end position="217"/>
    </location>
</feature>
<dbReference type="Gene3D" id="3.40.50.300">
    <property type="entry name" value="P-loop containing nucleotide triphosphate hydrolases"/>
    <property type="match status" value="2"/>
</dbReference>
<dbReference type="SMART" id="SM00382">
    <property type="entry name" value="AAA"/>
    <property type="match status" value="2"/>
</dbReference>
<dbReference type="InterPro" id="IPR003593">
    <property type="entry name" value="AAA+_ATPase"/>
</dbReference>
<accession>A0ABZ2YDL6</accession>
<evidence type="ECO:0000256" key="7">
    <source>
        <dbReference type="ARBA" id="ARBA00022967"/>
    </source>
</evidence>
<proteinExistence type="predicted"/>
<reference evidence="10 11" key="1">
    <citation type="submission" date="2023-03" db="EMBL/GenBank/DDBJ databases">
        <title>Novel Species.</title>
        <authorList>
            <person name="Ma S."/>
        </authorList>
    </citation>
    <scope>NUCLEOTIDE SEQUENCE [LARGE SCALE GENOMIC DNA]</scope>
    <source>
        <strain evidence="10 11">B11</strain>
    </source>
</reference>
<organism evidence="10 11">
    <name type="scientific">Thermatribacter velox</name>
    <dbReference type="NCBI Taxonomy" id="3039681"/>
    <lineage>
        <taxon>Bacteria</taxon>
        <taxon>Pseudomonadati</taxon>
        <taxon>Atribacterota</taxon>
        <taxon>Atribacteria</taxon>
        <taxon>Atribacterales</taxon>
        <taxon>Thermatribacteraceae</taxon>
        <taxon>Thermatribacter</taxon>
    </lineage>
</organism>
<dbReference type="GO" id="GO:0005524">
    <property type="term" value="F:ATP binding"/>
    <property type="evidence" value="ECO:0007669"/>
    <property type="project" value="UniProtKB-KW"/>
</dbReference>
<protein>
    <submittedName>
        <fullName evidence="10">Sugar ABC transporter ATP-binding protein</fullName>
    </submittedName>
</protein>
<gene>
    <name evidence="10" type="ORF">QBE54_09520</name>
</gene>
<evidence type="ECO:0000313" key="10">
    <source>
        <dbReference type="EMBL" id="WZL75813.1"/>
    </source>
</evidence>
<dbReference type="EMBL" id="CP121689">
    <property type="protein sequence ID" value="WZL75813.1"/>
    <property type="molecule type" value="Genomic_DNA"/>
</dbReference>
<evidence type="ECO:0000256" key="6">
    <source>
        <dbReference type="ARBA" id="ARBA00022840"/>
    </source>
</evidence>